<protein>
    <submittedName>
        <fullName evidence="1">Uncharacterized protein</fullName>
    </submittedName>
</protein>
<organism evidence="1 2">
    <name type="scientific">Naganishia adeliensis</name>
    <dbReference type="NCBI Taxonomy" id="92952"/>
    <lineage>
        <taxon>Eukaryota</taxon>
        <taxon>Fungi</taxon>
        <taxon>Dikarya</taxon>
        <taxon>Basidiomycota</taxon>
        <taxon>Agaricomycotina</taxon>
        <taxon>Tremellomycetes</taxon>
        <taxon>Filobasidiales</taxon>
        <taxon>Filobasidiaceae</taxon>
        <taxon>Naganishia</taxon>
    </lineage>
</organism>
<name>A0ACC2VDX1_9TREE</name>
<comment type="caution">
    <text evidence="1">The sequence shown here is derived from an EMBL/GenBank/DDBJ whole genome shotgun (WGS) entry which is preliminary data.</text>
</comment>
<evidence type="ECO:0000313" key="2">
    <source>
        <dbReference type="Proteomes" id="UP001230649"/>
    </source>
</evidence>
<proteinExistence type="predicted"/>
<evidence type="ECO:0000313" key="1">
    <source>
        <dbReference type="EMBL" id="KAJ9097522.1"/>
    </source>
</evidence>
<accession>A0ACC2VDX1</accession>
<sequence length="212" mass="24155">MSSISTTTTSPLQRTSPGDELLLSNAPQPDDGLPDLEDYPRKNAKWEEQEDERLLDRTEDAVLIPTRQGTSLGDEMLMSDPPMPSHGPPYLNRYLRKIAEWKEREDERLLDRQEEAELRPRTTSEERKAAQFEKQAAEKAKQEAKAKNELPEKDKRLEGSFYAPILTFCVQNRASAMHADVLYGRIVVKPAPSPPKVARRRFPAGAYEVHEN</sequence>
<reference evidence="1" key="1">
    <citation type="submission" date="2023-04" db="EMBL/GenBank/DDBJ databases">
        <title>Draft Genome sequencing of Naganishia species isolated from polar environments using Oxford Nanopore Technology.</title>
        <authorList>
            <person name="Leo P."/>
            <person name="Venkateswaran K."/>
        </authorList>
    </citation>
    <scope>NUCLEOTIDE SEQUENCE</scope>
    <source>
        <strain evidence="1">MNA-CCFEE 5262</strain>
    </source>
</reference>
<dbReference type="EMBL" id="JASBWS010000102">
    <property type="protein sequence ID" value="KAJ9097522.1"/>
    <property type="molecule type" value="Genomic_DNA"/>
</dbReference>
<keyword evidence="2" id="KW-1185">Reference proteome</keyword>
<dbReference type="Proteomes" id="UP001230649">
    <property type="component" value="Unassembled WGS sequence"/>
</dbReference>
<gene>
    <name evidence="1" type="ORF">QFC20_006179</name>
</gene>